<dbReference type="PANTHER" id="PTHR43477">
    <property type="entry name" value="DIHYDROANTICAPSIN 7-DEHYDROGENASE"/>
    <property type="match status" value="1"/>
</dbReference>
<dbReference type="CDD" id="cd05233">
    <property type="entry name" value="SDR_c"/>
    <property type="match status" value="1"/>
</dbReference>
<name>A0A4R2IC91_9GAMM</name>
<organism evidence="4 5">
    <name type="scientific">Dokdonella fugitiva</name>
    <dbReference type="NCBI Taxonomy" id="328517"/>
    <lineage>
        <taxon>Bacteria</taxon>
        <taxon>Pseudomonadati</taxon>
        <taxon>Pseudomonadota</taxon>
        <taxon>Gammaproteobacteria</taxon>
        <taxon>Lysobacterales</taxon>
        <taxon>Rhodanobacteraceae</taxon>
        <taxon>Dokdonella</taxon>
    </lineage>
</organism>
<dbReference type="InterPro" id="IPR051122">
    <property type="entry name" value="SDR_DHRS6-like"/>
</dbReference>
<dbReference type="PRINTS" id="PR00081">
    <property type="entry name" value="GDHRDH"/>
</dbReference>
<evidence type="ECO:0000259" key="3">
    <source>
        <dbReference type="SMART" id="SM00822"/>
    </source>
</evidence>
<dbReference type="InterPro" id="IPR057326">
    <property type="entry name" value="KR_dom"/>
</dbReference>
<dbReference type="EMBL" id="SLWQ01000003">
    <property type="protein sequence ID" value="TCO41369.1"/>
    <property type="molecule type" value="Genomic_DNA"/>
</dbReference>
<dbReference type="PANTHER" id="PTHR43477:SF1">
    <property type="entry name" value="DIHYDROANTICAPSIN 7-DEHYDROGENASE"/>
    <property type="match status" value="1"/>
</dbReference>
<dbReference type="InterPro" id="IPR036291">
    <property type="entry name" value="NAD(P)-bd_dom_sf"/>
</dbReference>
<dbReference type="SMART" id="SM00822">
    <property type="entry name" value="PKS_KR"/>
    <property type="match status" value="1"/>
</dbReference>
<evidence type="ECO:0000313" key="5">
    <source>
        <dbReference type="Proteomes" id="UP000294862"/>
    </source>
</evidence>
<protein>
    <submittedName>
        <fullName evidence="4">NAD(P)-dependent dehydrogenase (Short-subunit alcohol dehydrogenase family)</fullName>
    </submittedName>
</protein>
<reference evidence="4 5" key="1">
    <citation type="journal article" date="2015" name="Stand. Genomic Sci.">
        <title>Genomic Encyclopedia of Bacterial and Archaeal Type Strains, Phase III: the genomes of soil and plant-associated and newly described type strains.</title>
        <authorList>
            <person name="Whitman W.B."/>
            <person name="Woyke T."/>
            <person name="Klenk H.P."/>
            <person name="Zhou Y."/>
            <person name="Lilburn T.G."/>
            <person name="Beck B.J."/>
            <person name="De Vos P."/>
            <person name="Vandamme P."/>
            <person name="Eisen J.A."/>
            <person name="Garrity G."/>
            <person name="Hugenholtz P."/>
            <person name="Kyrpides N.C."/>
        </authorList>
    </citation>
    <scope>NUCLEOTIDE SEQUENCE [LARGE SCALE GENOMIC DNA]</scope>
    <source>
        <strain evidence="4 5">A3</strain>
    </source>
</reference>
<evidence type="ECO:0000313" key="4">
    <source>
        <dbReference type="EMBL" id="TCO41369.1"/>
    </source>
</evidence>
<dbReference type="Proteomes" id="UP000294862">
    <property type="component" value="Unassembled WGS sequence"/>
</dbReference>
<comment type="similarity">
    <text evidence="1">Belongs to the short-chain dehydrogenases/reductases (SDR) family.</text>
</comment>
<dbReference type="GO" id="GO:0016491">
    <property type="term" value="F:oxidoreductase activity"/>
    <property type="evidence" value="ECO:0007669"/>
    <property type="project" value="UniProtKB-KW"/>
</dbReference>
<dbReference type="RefSeq" id="WP_131996362.1">
    <property type="nucleotide sequence ID" value="NZ_SLWQ01000003.1"/>
</dbReference>
<evidence type="ECO:0000256" key="2">
    <source>
        <dbReference type="ARBA" id="ARBA00023002"/>
    </source>
</evidence>
<dbReference type="Gene3D" id="3.40.50.720">
    <property type="entry name" value="NAD(P)-binding Rossmann-like Domain"/>
    <property type="match status" value="1"/>
</dbReference>
<dbReference type="SUPFAM" id="SSF51735">
    <property type="entry name" value="NAD(P)-binding Rossmann-fold domains"/>
    <property type="match status" value="1"/>
</dbReference>
<feature type="domain" description="Ketoreductase" evidence="3">
    <location>
        <begin position="5"/>
        <end position="179"/>
    </location>
</feature>
<dbReference type="AlphaFoldDB" id="A0A4R2IC91"/>
<comment type="caution">
    <text evidence="4">The sequence shown here is derived from an EMBL/GenBank/DDBJ whole genome shotgun (WGS) entry which is preliminary data.</text>
</comment>
<accession>A0A4R2IC91</accession>
<keyword evidence="5" id="KW-1185">Reference proteome</keyword>
<dbReference type="OrthoDB" id="9806974at2"/>
<proteinExistence type="inferred from homology"/>
<evidence type="ECO:0000256" key="1">
    <source>
        <dbReference type="ARBA" id="ARBA00006484"/>
    </source>
</evidence>
<dbReference type="Pfam" id="PF13561">
    <property type="entry name" value="adh_short_C2"/>
    <property type="match status" value="1"/>
</dbReference>
<keyword evidence="2" id="KW-0560">Oxidoreductase</keyword>
<sequence length="238" mass="24406">MSERETVVVLGGTSGIGLATARRIAGAGARVVVAGRDPAKLEAALASLSGDAVGEALDAGDRAALDAFFARIARVDHLVLALSGGEGGGPFRDLDLAALRRGFEAKFWPQVSAAQAALPVLRRDGSITFLGSISARMANPGTAGLAAINGALEAMLGALARELAPIRVNAVAPGVIDTAWWDRLPTEAKQRVFAEQARVLPVGRVGRADEVAHAVQFLAGNGFVTGTVLECDGGLHLV</sequence>
<dbReference type="InterPro" id="IPR002347">
    <property type="entry name" value="SDR_fam"/>
</dbReference>
<gene>
    <name evidence="4" type="ORF">EV148_103289</name>
</gene>